<feature type="domain" description="AB hydrolase-1" evidence="3">
    <location>
        <begin position="25"/>
        <end position="256"/>
    </location>
</feature>
<dbReference type="SUPFAM" id="SSF53474">
    <property type="entry name" value="alpha/beta-Hydrolases"/>
    <property type="match status" value="1"/>
</dbReference>
<evidence type="ECO:0000256" key="2">
    <source>
        <dbReference type="ARBA" id="ARBA00038128"/>
    </source>
</evidence>
<dbReference type="EC" id="1.11.1.10" evidence="4"/>
<dbReference type="InterPro" id="IPR029058">
    <property type="entry name" value="AB_hydrolase_fold"/>
</dbReference>
<name>A0A6J4S2D1_9ACTN</name>
<protein>
    <submittedName>
        <fullName evidence="4">Non-heme chloroperoxidase</fullName>
        <ecNumber evidence="4">1.11.1.10</ecNumber>
    </submittedName>
</protein>
<comment type="similarity">
    <text evidence="2">Belongs to the AB hydrolase superfamily. Bacterial non-heme haloperoxidase / perhydrolase family.</text>
</comment>
<dbReference type="PANTHER" id="PTHR43194">
    <property type="entry name" value="HYDROLASE ALPHA/BETA FOLD FAMILY"/>
    <property type="match status" value="1"/>
</dbReference>
<dbReference type="Pfam" id="PF00561">
    <property type="entry name" value="Abhydrolase_1"/>
    <property type="match status" value="1"/>
</dbReference>
<dbReference type="InterPro" id="IPR050228">
    <property type="entry name" value="Carboxylesterase_BioH"/>
</dbReference>
<dbReference type="GO" id="GO:0016691">
    <property type="term" value="F:chloride peroxidase activity"/>
    <property type="evidence" value="ECO:0007669"/>
    <property type="project" value="UniProtKB-EC"/>
</dbReference>
<evidence type="ECO:0000313" key="4">
    <source>
        <dbReference type="EMBL" id="CAA9487610.1"/>
    </source>
</evidence>
<dbReference type="PRINTS" id="PR00111">
    <property type="entry name" value="ABHYDROLASE"/>
</dbReference>
<dbReference type="AlphaFoldDB" id="A0A6J4S2D1"/>
<dbReference type="FunFam" id="3.40.50.1820:FF:000205">
    <property type="entry name" value="Non-haem bromoperoxidase BPO-A2"/>
    <property type="match status" value="1"/>
</dbReference>
<accession>A0A6J4S2D1</accession>
<keyword evidence="4" id="KW-0560">Oxidoreductase</keyword>
<dbReference type="PANTHER" id="PTHR43194:SF2">
    <property type="entry name" value="PEROXISOMAL MEMBRANE PROTEIN LPX1"/>
    <property type="match status" value="1"/>
</dbReference>
<evidence type="ECO:0000259" key="3">
    <source>
        <dbReference type="Pfam" id="PF00561"/>
    </source>
</evidence>
<keyword evidence="1 4" id="KW-0575">Peroxidase</keyword>
<evidence type="ECO:0000256" key="1">
    <source>
        <dbReference type="ARBA" id="ARBA00022559"/>
    </source>
</evidence>
<dbReference type="Gene3D" id="3.40.50.1820">
    <property type="entry name" value="alpha/beta hydrolase"/>
    <property type="match status" value="1"/>
</dbReference>
<dbReference type="EMBL" id="CADCVL010000334">
    <property type="protein sequence ID" value="CAA9487610.1"/>
    <property type="molecule type" value="Genomic_DNA"/>
</dbReference>
<gene>
    <name evidence="4" type="ORF">AVDCRST_MAG65-1827</name>
</gene>
<organism evidence="4">
    <name type="scientific">uncultured Solirubrobacteraceae bacterium</name>
    <dbReference type="NCBI Taxonomy" id="1162706"/>
    <lineage>
        <taxon>Bacteria</taxon>
        <taxon>Bacillati</taxon>
        <taxon>Actinomycetota</taxon>
        <taxon>Thermoleophilia</taxon>
        <taxon>Solirubrobacterales</taxon>
        <taxon>Solirubrobacteraceae</taxon>
        <taxon>environmental samples</taxon>
    </lineage>
</organism>
<dbReference type="PRINTS" id="PR00412">
    <property type="entry name" value="EPOXHYDRLASE"/>
</dbReference>
<proteinExistence type="inferred from homology"/>
<dbReference type="InterPro" id="IPR000639">
    <property type="entry name" value="Epox_hydrolase-like"/>
</dbReference>
<dbReference type="InterPro" id="IPR000073">
    <property type="entry name" value="AB_hydrolase_1"/>
</dbReference>
<sequence length="276" mass="29794">MPYLKTTAQPATDIYFEDSGGGGQPVVLIHGWPLSSRMWEGQVNALTAAGYRTVAYDRRGFGQSGNATGGYDYDTFASDLNDLIEQQNLRDVVLVGFSMGGGEVARYIGRYGEGRVAKAVLAGAVTPFLLKTDDNKDGVPESQFDGMLAGVVKDRVNFLADFFPTFYKGGLLGPKASDDVIMQAKTIAWPASPLGTQRCIVAFGKTDFRADLQRFTVPTLVVHGDSDAIVPFDKSGKRVPEFVKHARVETIGGAPHGFTATHSEKFNEILLGFLKG</sequence>
<reference evidence="4" key="1">
    <citation type="submission" date="2020-02" db="EMBL/GenBank/DDBJ databases">
        <authorList>
            <person name="Meier V. D."/>
        </authorList>
    </citation>
    <scope>NUCLEOTIDE SEQUENCE</scope>
    <source>
        <strain evidence="4">AVDCRST_MAG65</strain>
    </source>
</reference>